<dbReference type="Gene3D" id="3.40.50.11440">
    <property type="match status" value="1"/>
</dbReference>
<evidence type="ECO:0000313" key="2">
    <source>
        <dbReference type="EMBL" id="MBP1933901.1"/>
    </source>
</evidence>
<dbReference type="Pfam" id="PF04015">
    <property type="entry name" value="DUF362"/>
    <property type="match status" value="1"/>
</dbReference>
<proteinExistence type="predicted"/>
<reference evidence="2 3" key="1">
    <citation type="submission" date="2021-03" db="EMBL/GenBank/DDBJ databases">
        <title>Genomic Encyclopedia of Type Strains, Phase IV (KMG-IV): sequencing the most valuable type-strain genomes for metagenomic binning, comparative biology and taxonomic classification.</title>
        <authorList>
            <person name="Goeker M."/>
        </authorList>
    </citation>
    <scope>NUCLEOTIDE SEQUENCE [LARGE SCALE GENOMIC DNA]</scope>
    <source>
        <strain evidence="2 3">DSM 24738</strain>
    </source>
</reference>
<evidence type="ECO:0000259" key="1">
    <source>
        <dbReference type="Pfam" id="PF04015"/>
    </source>
</evidence>
<dbReference type="RefSeq" id="WP_209811916.1">
    <property type="nucleotide sequence ID" value="NZ_JAGGKT010000014.1"/>
</dbReference>
<evidence type="ECO:0000313" key="3">
    <source>
        <dbReference type="Proteomes" id="UP001519343"/>
    </source>
</evidence>
<feature type="domain" description="DUF362" evidence="1">
    <location>
        <begin position="63"/>
        <end position="198"/>
    </location>
</feature>
<comment type="caution">
    <text evidence="2">The sequence shown here is derived from an EMBL/GenBank/DDBJ whole genome shotgun (WGS) entry which is preliminary data.</text>
</comment>
<dbReference type="EMBL" id="JAGGKT010000014">
    <property type="protein sequence ID" value="MBP1933901.1"/>
    <property type="molecule type" value="Genomic_DNA"/>
</dbReference>
<organism evidence="2 3">
    <name type="scientific">Ammoniphilus resinae</name>
    <dbReference type="NCBI Taxonomy" id="861532"/>
    <lineage>
        <taxon>Bacteria</taxon>
        <taxon>Bacillati</taxon>
        <taxon>Bacillota</taxon>
        <taxon>Bacilli</taxon>
        <taxon>Bacillales</taxon>
        <taxon>Paenibacillaceae</taxon>
        <taxon>Aneurinibacillus group</taxon>
        <taxon>Ammoniphilus</taxon>
    </lineage>
</organism>
<protein>
    <recommendedName>
        <fullName evidence="1">DUF362 domain-containing protein</fullName>
    </recommendedName>
</protein>
<dbReference type="InterPro" id="IPR007160">
    <property type="entry name" value="DUF362"/>
</dbReference>
<keyword evidence="3" id="KW-1185">Reference proteome</keyword>
<accession>A0ABS4GUF0</accession>
<name>A0ABS4GUF0_9BACL</name>
<dbReference type="Proteomes" id="UP001519343">
    <property type="component" value="Unassembled WGS sequence"/>
</dbReference>
<sequence>MSIANSVSLYHIQVHTQAPVVEDIPAAIDEAVEKIMQGERFQNLKPGASIAVTAGSRGIANYVEILRSVVSSLKRKGYTPFLFSAMGSHGRGEAEGQKEVLDSMGITEATVGCPISYSSELKVIHELEAFGKTLPVYCAKEAVEADGVVVVNRVKPHTSFRGDYESGLFKMMTVGMGRAKGADMFHSAGASRLADMIPLIGGSVLEHAPVVGGIAVVENAMEKTAIIEGIPHDQFFPREKALLETAKEFMPKLPVDRADLCVVGEMGKNYSGTGMDTNIIGRLRIQGVPEPVKPYFTYLAVLRLSEPSHGNATGIGLADMTTETLANGIDKTATYLNCSTSGFIIRAAIPMTFPTDQALLEGAVKMLRTEDADQLRMIAIRNTLHIDKLWVTKAIYEEIKDQSNIKLLEEPKAIQFDTQGNWIWE</sequence>
<gene>
    <name evidence="2" type="ORF">J2Z37_003918</name>
</gene>